<evidence type="ECO:0000256" key="1">
    <source>
        <dbReference type="ARBA" id="ARBA00004604"/>
    </source>
</evidence>
<dbReference type="STRING" id="4113.M0ZVA5"/>
<organism evidence="6 7">
    <name type="scientific">Solanum tuberosum</name>
    <name type="common">Potato</name>
    <dbReference type="NCBI Taxonomy" id="4113"/>
    <lineage>
        <taxon>Eukaryota</taxon>
        <taxon>Viridiplantae</taxon>
        <taxon>Streptophyta</taxon>
        <taxon>Embryophyta</taxon>
        <taxon>Tracheophyta</taxon>
        <taxon>Spermatophyta</taxon>
        <taxon>Magnoliopsida</taxon>
        <taxon>eudicotyledons</taxon>
        <taxon>Gunneridae</taxon>
        <taxon>Pentapetalae</taxon>
        <taxon>asterids</taxon>
        <taxon>lamiids</taxon>
        <taxon>Solanales</taxon>
        <taxon>Solanaceae</taxon>
        <taxon>Solanoideae</taxon>
        <taxon>Solaneae</taxon>
        <taxon>Solanum</taxon>
    </lineage>
</organism>
<accession>M0ZVA5</accession>
<dbReference type="HOGENOM" id="CLU_1144252_0_0_1"/>
<dbReference type="GO" id="GO:0006364">
    <property type="term" value="P:rRNA processing"/>
    <property type="evidence" value="ECO:0000318"/>
    <property type="project" value="GO_Central"/>
</dbReference>
<dbReference type="InParanoid" id="M0ZVA5"/>
<dbReference type="AlphaFoldDB" id="M0ZVA5"/>
<evidence type="ECO:0000256" key="2">
    <source>
        <dbReference type="ARBA" id="ARBA00022574"/>
    </source>
</evidence>
<dbReference type="InterPro" id="IPR036322">
    <property type="entry name" value="WD40_repeat_dom_sf"/>
</dbReference>
<reference evidence="7" key="1">
    <citation type="journal article" date="2011" name="Nature">
        <title>Genome sequence and analysis of the tuber crop potato.</title>
        <authorList>
            <consortium name="The Potato Genome Sequencing Consortium"/>
        </authorList>
    </citation>
    <scope>NUCLEOTIDE SEQUENCE [LARGE SCALE GENOMIC DNA]</scope>
    <source>
        <strain evidence="7">cv. DM1-3 516 R44</strain>
    </source>
</reference>
<dbReference type="InterPro" id="IPR015943">
    <property type="entry name" value="WD40/YVTN_repeat-like_dom_sf"/>
</dbReference>
<keyword evidence="2" id="KW-0853">WD repeat</keyword>
<dbReference type="Gramene" id="PGSC0003DMT400008925">
    <property type="protein sequence ID" value="PGSC0003DMT400008925"/>
    <property type="gene ID" value="PGSC0003DMG400003474"/>
</dbReference>
<comment type="subcellular location">
    <subcellularLocation>
        <location evidence="1">Nucleus</location>
        <location evidence="1">Nucleolus</location>
    </subcellularLocation>
</comment>
<evidence type="ECO:0000313" key="7">
    <source>
        <dbReference type="Proteomes" id="UP000011115"/>
    </source>
</evidence>
<name>M0ZVA5_SOLTU</name>
<dbReference type="EnsemblPlants" id="PGSC0003DMT400008925">
    <property type="protein sequence ID" value="PGSC0003DMT400008925"/>
    <property type="gene ID" value="PGSC0003DMG400003474"/>
</dbReference>
<dbReference type="PANTHER" id="PTHR19924:SF26">
    <property type="entry name" value="U3 SMALL NUCLEOLAR RNA-ASSOCIATED PROTEIN 15 HOMOLOG"/>
    <property type="match status" value="1"/>
</dbReference>
<proteinExistence type="predicted"/>
<sequence length="243" mass="26950">MQLNDKHKDVFQDEENSRESHNVPLTESENTQESVCFFIHVPGSSQISSQTSIVAGHDSDPTLYPKVVSESNFRLHERLKKINTRTRKITFQGDHDGNGDGDAGVVSLVNFLPKLIYLDLRFCDKVEFDAILAECDRITDCGGVEFDAIMLLGGIGFGKCGPNVTDLAGEAIASSESLKRLTLSGSVYQYSTKDDAIVKYWDITTESKFYDLLGHKDYVRCGDDSPVSDDMFVSGSYDHTVKV</sequence>
<evidence type="ECO:0000256" key="3">
    <source>
        <dbReference type="ARBA" id="ARBA00022737"/>
    </source>
</evidence>
<dbReference type="Gene3D" id="2.130.10.10">
    <property type="entry name" value="YVTN repeat-like/Quinoprotein amine dehydrogenase"/>
    <property type="match status" value="1"/>
</dbReference>
<dbReference type="Proteomes" id="UP000011115">
    <property type="component" value="Unassembled WGS sequence"/>
</dbReference>
<reference evidence="6" key="2">
    <citation type="submission" date="2015-06" db="UniProtKB">
        <authorList>
            <consortium name="EnsemblPlants"/>
        </authorList>
    </citation>
    <scope>IDENTIFICATION</scope>
    <source>
        <strain evidence="6">DM1-3 516 R44</strain>
    </source>
</reference>
<dbReference type="SUPFAM" id="SSF50978">
    <property type="entry name" value="WD40 repeat-like"/>
    <property type="match status" value="1"/>
</dbReference>
<feature type="compositionally biased region" description="Basic and acidic residues" evidence="5">
    <location>
        <begin position="1"/>
        <end position="21"/>
    </location>
</feature>
<keyword evidence="3" id="KW-0677">Repeat</keyword>
<keyword evidence="4" id="KW-0539">Nucleus</keyword>
<protein>
    <submittedName>
        <fullName evidence="6">U3 small nucleolar RNA-associated protein</fullName>
    </submittedName>
</protein>
<dbReference type="PaxDb" id="4113-PGSC0003DMT400008925"/>
<keyword evidence="7" id="KW-1185">Reference proteome</keyword>
<dbReference type="GO" id="GO:0005730">
    <property type="term" value="C:nucleolus"/>
    <property type="evidence" value="ECO:0000318"/>
    <property type="project" value="GO_Central"/>
</dbReference>
<dbReference type="PANTHER" id="PTHR19924">
    <property type="entry name" value="UTP15 U3 SMALL NUCLEOLAR RNA-ASSOCIATED PROTEIN 15 FAMILY MEMBER"/>
    <property type="match status" value="1"/>
</dbReference>
<feature type="region of interest" description="Disordered" evidence="5">
    <location>
        <begin position="1"/>
        <end position="28"/>
    </location>
</feature>
<evidence type="ECO:0000256" key="4">
    <source>
        <dbReference type="ARBA" id="ARBA00023242"/>
    </source>
</evidence>
<dbReference type="eggNOG" id="KOG0310">
    <property type="taxonomic scope" value="Eukaryota"/>
</dbReference>
<evidence type="ECO:0000256" key="5">
    <source>
        <dbReference type="SAM" id="MobiDB-lite"/>
    </source>
</evidence>
<dbReference type="GO" id="GO:0045943">
    <property type="term" value="P:positive regulation of transcription by RNA polymerase I"/>
    <property type="evidence" value="ECO:0000318"/>
    <property type="project" value="GO_Central"/>
</dbReference>
<evidence type="ECO:0000313" key="6">
    <source>
        <dbReference type="EnsemblPlants" id="PGSC0003DMT400008925"/>
    </source>
</evidence>